<dbReference type="InterPro" id="IPR013783">
    <property type="entry name" value="Ig-like_fold"/>
</dbReference>
<dbReference type="InterPro" id="IPR036709">
    <property type="entry name" value="Autotransporte_beta_dom_sf"/>
</dbReference>
<sequence>MAAPVISVSPATLPGGTVAAAYSQAITASGGTAPYTFAVTAGALPVGLTLASDGTLSGTPTAGGSFSFDVTATDALGFTGALAYTVNIAAPTISVGPATLPDAAVGGAYLQTVIASGGTAPYAFAVTAGTLPAGISLAANGTLSGTPTAGGSFSFTVSATDSSTGAGPYTASRAYTLTVAAATVVVLPATLVDGTLGAAYSQSLSATGGTSSYTFAISAGALPPGLAFSSSGVLSGTPTATGTFNFTVTATDSSTGSGPYSGSRAYSVVVADITPVANAVAATVAYGSSTNPITLNVTGGVPDSVSIGSAPVHGIATASGTSITYTPTAGYAGPDSFTYTASNSAGTSAPATVSITVADPTITITPNGALGAIVGGAFSQTFNFSGGAAPYSGAVTGLPAGLAITATTADSVTVSGTPSVAGTFSLTVSATDSSTGNGPFTVNQAVTLDVLPPALTLPPAAGPFNALVGASFSQAFTATGGSAPYAYAITAGVLPPGLSLDAASGLLSGSPTAAGTFNFTLTATDSSTGAGAPFSISRSYVVQVDVAPVLVLSPSTLPDGTAGLPYSQAITASGGVEPYGFTVITGALPAGLTLSPGGLLSGTTLATGTFNFTLQGRDAGGTLGSQAYSLVIAAPTIVFAPATLPDGVGGVAYSQTVTATGGAAPYAFSLVAGSLPAGLSLSSAGVLAGTPTTAGTFSITMRAADANGFTGDQVYSLVIAAPTIVVAPATLPDGLAGVAYSQALSASGGTAPYNFSLLAGALPAGMSFSSGGVLSGTPTAAGTFNITVRATDALGFTGDLAYALVIAAPTIAIAPPTLPDGLAGVAYSQTLTASGGTGPHTFSLLSGSLPTGMSFSSGGVLSGTPTVAGSFNFTVRATDALGFTADLAYALVIAAPTLAIAPATLPDGVAGVAYSQTITASGGIGPYGFSLLSGTLPAGMSFSSAGVLSGTPVAAGTFNFTVRATDALGFSVDQAYGLVIAAPAVVIAPATLPDGNGGVAYSQSISASGGTGPYSFSLLSGTLPTGISFSSAGLLSGTPVSSGTFNFTVRATDALGFSADQAYALVIIAPSIVIAPATLPDGVAGVGYGQSLTASGGTGPYGFSVVAGSLPTGLTLSSAGVLSGTPTADGTYNFTVRATDALGFGGDQAYAIAIGAPVLAITPDTLADALAGSPYSQSLAGTGGVAPYSFSLVSGGLPSGLSLTSSGDISGIPLAGGTFAFTVRVTDANGFTGDQAFSLFVETPVVVITPDLLPDGAVGFAYSQFLSAAGGIAPYTFTVAAGALPGGLTLASDGTFSGTPTASGTFNFTIRATDLNGFYGEQAYALTIAPPPTITITPAALVDGVVGSGYSQTLTATGGTSPYTFAVTSGALPPGISLATTGSLAGTPTATGGFSFQVTATDGLGFTGTHSFTLTIADALPVAVDDAASTDAGTPVTIAVTANDSGTIGSIALASTPAHGTAVVAGLEVQYTPASGFAGSDSFTYTATGPGGTSNVATVSVEVIPLPVPTGVPQTVTTLAGQPVSFDAATGATGAPFTGVTLVTTPPQGVVEVAGTTITYTPAADASGSVTIAYTLNNAFGPSAPITSTVIINPLPIAVAHNATTLAGIAVDVNLTEGASGGPFTAADVVTIIPAAAGTTVVTAAGAADARQYVLTFTPSAGFVGTAQVSYTLGNAFATSSPAVVTIDVTARPDPTQDAEVQGLLVAQSAAAKRFAHGQIDNFQSRMERLHDAGAGQGFDNGLTVAITRRCHDGRAERPGERCADEPLGSPVSSAASPAGETPSGPGSQAPVGIWTAGAMAFGDYDLRGPGNGFEFETSAVSLGVDYRFSPGLVLGGGVGYGRDVTDVGDNGTRSEASARSLALYGSHQPADNFFVDLLLGYQSLSYDSRRHVTATGGMVTGDRDGDQWFGSLSTTYEKREESYTLAPYLRLDVARGELDAFTEQGDPVYALHYSQQDVDSTTGNLGLRVEFRRRTGWGLFSPLLRLEYQHDFEDPGVATLTYADLLGGPFYRTRLTELDSSRFLLGVGAILQTEHDWLFKAEYRGLFGNDDQDEHSIMLNVEKQF</sequence>
<dbReference type="SMART" id="SM00869">
    <property type="entry name" value="Autotransporter"/>
    <property type="match status" value="1"/>
</dbReference>
<organism evidence="3 4">
    <name type="scientific">Agrilutibacter solisilvae</name>
    <dbReference type="NCBI Taxonomy" id="2763317"/>
    <lineage>
        <taxon>Bacteria</taxon>
        <taxon>Pseudomonadati</taxon>
        <taxon>Pseudomonadota</taxon>
        <taxon>Gammaproteobacteria</taxon>
        <taxon>Lysobacterales</taxon>
        <taxon>Lysobacteraceae</taxon>
        <taxon>Agrilutibacter</taxon>
    </lineage>
</organism>
<protein>
    <submittedName>
        <fullName evidence="3">Ig domain-containing protein</fullName>
    </submittedName>
</protein>
<dbReference type="SUPFAM" id="SSF49313">
    <property type="entry name" value="Cadherin-like"/>
    <property type="match status" value="14"/>
</dbReference>
<dbReference type="PROSITE" id="PS51208">
    <property type="entry name" value="AUTOTRANSPORTER"/>
    <property type="match status" value="1"/>
</dbReference>
<dbReference type="Gene3D" id="2.60.40.2810">
    <property type="match status" value="2"/>
</dbReference>
<dbReference type="Pfam" id="PF03797">
    <property type="entry name" value="Autotransporter"/>
    <property type="match status" value="1"/>
</dbReference>
<feature type="domain" description="Autotransporter" evidence="2">
    <location>
        <begin position="1787"/>
        <end position="2066"/>
    </location>
</feature>
<dbReference type="Pfam" id="PF17963">
    <property type="entry name" value="Big_9"/>
    <property type="match status" value="3"/>
</dbReference>
<dbReference type="PANTHER" id="PTHR37494:SF1">
    <property type="entry name" value="STAPHYLOCOCCUS AUREUS SURFACE PROTEIN A"/>
    <property type="match status" value="1"/>
</dbReference>
<gene>
    <name evidence="3" type="ORF">I8J32_015070</name>
</gene>
<dbReference type="InterPro" id="IPR005546">
    <property type="entry name" value="Autotransporte_beta"/>
</dbReference>
<dbReference type="SUPFAM" id="SSF103515">
    <property type="entry name" value="Autotransporter"/>
    <property type="match status" value="1"/>
</dbReference>
<feature type="compositionally biased region" description="Basic and acidic residues" evidence="1">
    <location>
        <begin position="1755"/>
        <end position="1765"/>
    </location>
</feature>
<feature type="region of interest" description="Disordered" evidence="1">
    <location>
        <begin position="1755"/>
        <end position="1791"/>
    </location>
</feature>
<keyword evidence="4" id="KW-1185">Reference proteome</keyword>
<reference evidence="3 4" key="1">
    <citation type="submission" date="2021-03" db="EMBL/GenBank/DDBJ databases">
        <title>Lysobacter sp. nov. isolated from soil of gangwondo yeongwol, south Korea.</title>
        <authorList>
            <person name="Kim K.R."/>
            <person name="Kim K.H."/>
            <person name="Jeon C.O."/>
        </authorList>
    </citation>
    <scope>NUCLEOTIDE SEQUENCE [LARGE SCALE GENOMIC DNA]</scope>
    <source>
        <strain evidence="3 4">R19</strain>
    </source>
</reference>
<dbReference type="InterPro" id="IPR006644">
    <property type="entry name" value="Cadg"/>
</dbReference>
<dbReference type="Gene3D" id="2.40.128.130">
    <property type="entry name" value="Autotransporter beta-domain"/>
    <property type="match status" value="1"/>
</dbReference>
<accession>A0A974Y2J9</accession>
<dbReference type="GO" id="GO:0016020">
    <property type="term" value="C:membrane"/>
    <property type="evidence" value="ECO:0007669"/>
    <property type="project" value="InterPro"/>
</dbReference>
<dbReference type="Gene3D" id="2.60.40.3440">
    <property type="match status" value="1"/>
</dbReference>
<dbReference type="Proteomes" id="UP000639274">
    <property type="component" value="Chromosome"/>
</dbReference>
<evidence type="ECO:0000259" key="2">
    <source>
        <dbReference type="PROSITE" id="PS51208"/>
    </source>
</evidence>
<dbReference type="Pfam" id="PF05345">
    <property type="entry name" value="He_PIG"/>
    <property type="match status" value="15"/>
</dbReference>
<dbReference type="InterPro" id="IPR015919">
    <property type="entry name" value="Cadherin-like_sf"/>
</dbReference>
<dbReference type="EMBL" id="CP071518">
    <property type="protein sequence ID" value="QSX80098.1"/>
    <property type="molecule type" value="Genomic_DNA"/>
</dbReference>
<evidence type="ECO:0000313" key="4">
    <source>
        <dbReference type="Proteomes" id="UP000639274"/>
    </source>
</evidence>
<dbReference type="GO" id="GO:0005509">
    <property type="term" value="F:calcium ion binding"/>
    <property type="evidence" value="ECO:0007669"/>
    <property type="project" value="InterPro"/>
</dbReference>
<name>A0A974Y2J9_9GAMM</name>
<dbReference type="SMART" id="SM00736">
    <property type="entry name" value="CADG"/>
    <property type="match status" value="5"/>
</dbReference>
<dbReference type="Gene3D" id="2.60.40.10">
    <property type="entry name" value="Immunoglobulins"/>
    <property type="match status" value="15"/>
</dbReference>
<evidence type="ECO:0000256" key="1">
    <source>
        <dbReference type="SAM" id="MobiDB-lite"/>
    </source>
</evidence>
<dbReference type="KEGG" id="lsf:I8J32_015070"/>
<feature type="compositionally biased region" description="Low complexity" evidence="1">
    <location>
        <begin position="1770"/>
        <end position="1779"/>
    </location>
</feature>
<dbReference type="PANTHER" id="PTHR37494">
    <property type="entry name" value="HEMAGGLUTININ"/>
    <property type="match status" value="1"/>
</dbReference>
<evidence type="ECO:0000313" key="3">
    <source>
        <dbReference type="EMBL" id="QSX80098.1"/>
    </source>
</evidence>
<proteinExistence type="predicted"/>